<organism evidence="8 9">
    <name type="scientific">Metallosphaera yellowstonensis MK1</name>
    <dbReference type="NCBI Taxonomy" id="671065"/>
    <lineage>
        <taxon>Archaea</taxon>
        <taxon>Thermoproteota</taxon>
        <taxon>Thermoprotei</taxon>
        <taxon>Sulfolobales</taxon>
        <taxon>Sulfolobaceae</taxon>
        <taxon>Metallosphaera</taxon>
    </lineage>
</organism>
<reference evidence="8 9" key="1">
    <citation type="submission" date="2012-01" db="EMBL/GenBank/DDBJ databases">
        <title>Improved High-Quality Draft sequence of Metallosphaera yellowstonensis MK1.</title>
        <authorList>
            <consortium name="US DOE Joint Genome Institute"/>
            <person name="Lucas S."/>
            <person name="Han J."/>
            <person name="Cheng J.-F."/>
            <person name="Goodwin L."/>
            <person name="Pitluck S."/>
            <person name="Peters L."/>
            <person name="Teshima H."/>
            <person name="Detter J.C."/>
            <person name="Han C."/>
            <person name="Tapia R."/>
            <person name="Land M."/>
            <person name="Hauser L."/>
            <person name="Kyrpides N."/>
            <person name="Kozubal M."/>
            <person name="Macur R.E."/>
            <person name="Jay Z."/>
            <person name="Inskeep W."/>
            <person name="Woyke T."/>
        </authorList>
    </citation>
    <scope>NUCLEOTIDE SEQUENCE [LARGE SCALE GENOMIC DNA]</scope>
    <source>
        <strain evidence="8 9">MK1</strain>
    </source>
</reference>
<evidence type="ECO:0000259" key="6">
    <source>
        <dbReference type="Pfam" id="PF00389"/>
    </source>
</evidence>
<evidence type="ECO:0000256" key="5">
    <source>
        <dbReference type="RuleBase" id="RU003719"/>
    </source>
</evidence>
<evidence type="ECO:0000256" key="3">
    <source>
        <dbReference type="ARBA" id="ARBA00023002"/>
    </source>
</evidence>
<dbReference type="GO" id="GO:0016616">
    <property type="term" value="F:oxidoreductase activity, acting on the CH-OH group of donors, NAD or NADP as acceptor"/>
    <property type="evidence" value="ECO:0007669"/>
    <property type="project" value="InterPro"/>
</dbReference>
<evidence type="ECO:0000313" key="8">
    <source>
        <dbReference type="EMBL" id="EHP70230.1"/>
    </source>
</evidence>
<dbReference type="SUPFAM" id="SSF51735">
    <property type="entry name" value="NAD(P)-binding Rossmann-fold domains"/>
    <property type="match status" value="1"/>
</dbReference>
<dbReference type="SUPFAM" id="SSF52283">
    <property type="entry name" value="Formate/glycerate dehydrogenase catalytic domain-like"/>
    <property type="match status" value="1"/>
</dbReference>
<dbReference type="InterPro" id="IPR050857">
    <property type="entry name" value="D-2-hydroxyacid_DH"/>
</dbReference>
<dbReference type="InterPro" id="IPR006140">
    <property type="entry name" value="D-isomer_DH_NAD-bd"/>
</dbReference>
<dbReference type="InterPro" id="IPR029752">
    <property type="entry name" value="D-isomer_DH_CS1"/>
</dbReference>
<accession>H2C1V9</accession>
<dbReference type="AlphaFoldDB" id="H2C1V9"/>
<keyword evidence="3 5" id="KW-0560">Oxidoreductase</keyword>
<dbReference type="PANTHER" id="PTHR42789:SF1">
    <property type="entry name" value="D-ISOMER SPECIFIC 2-HYDROXYACID DEHYDROGENASE FAMILY PROTEIN (AFU_ORTHOLOGUE AFUA_6G10090)"/>
    <property type="match status" value="1"/>
</dbReference>
<dbReference type="PROSITE" id="PS00670">
    <property type="entry name" value="D_2_HYDROXYACID_DH_2"/>
    <property type="match status" value="1"/>
</dbReference>
<dbReference type="InterPro" id="IPR006139">
    <property type="entry name" value="D-isomer_2_OHA_DH_cat_dom"/>
</dbReference>
<dbReference type="PROSITE" id="PS00671">
    <property type="entry name" value="D_2_HYDROXYACID_DH_3"/>
    <property type="match status" value="1"/>
</dbReference>
<dbReference type="eggNOG" id="arCOG01754">
    <property type="taxonomic scope" value="Archaea"/>
</dbReference>
<dbReference type="Pfam" id="PF00389">
    <property type="entry name" value="2-Hacid_dh"/>
    <property type="match status" value="1"/>
</dbReference>
<feature type="domain" description="D-isomer specific 2-hydroxyacid dehydrogenase catalytic" evidence="6">
    <location>
        <begin position="27"/>
        <end position="328"/>
    </location>
</feature>
<dbReference type="Proteomes" id="UP000003980">
    <property type="component" value="Unassembled WGS sequence"/>
</dbReference>
<dbReference type="Pfam" id="PF02826">
    <property type="entry name" value="2-Hacid_dh_C"/>
    <property type="match status" value="1"/>
</dbReference>
<evidence type="ECO:0000259" key="7">
    <source>
        <dbReference type="Pfam" id="PF02826"/>
    </source>
</evidence>
<name>H2C1V9_9CREN</name>
<dbReference type="PANTHER" id="PTHR42789">
    <property type="entry name" value="D-ISOMER SPECIFIC 2-HYDROXYACID DEHYDROGENASE FAMILY PROTEIN (AFU_ORTHOLOGUE AFUA_6G10090)"/>
    <property type="match status" value="1"/>
</dbReference>
<dbReference type="RefSeq" id="WP_009070777.1">
    <property type="nucleotide sequence ID" value="NZ_JH597761.1"/>
</dbReference>
<dbReference type="FunFam" id="3.40.50.720:FF:000203">
    <property type="entry name" value="D-3-phosphoglycerate dehydrogenase (SerA)"/>
    <property type="match status" value="1"/>
</dbReference>
<dbReference type="InterPro" id="IPR036291">
    <property type="entry name" value="NAD(P)-bd_dom_sf"/>
</dbReference>
<gene>
    <name evidence="8" type="ORF">MetMK1DRAFT_00007320</name>
</gene>
<dbReference type="GO" id="GO:0051287">
    <property type="term" value="F:NAD binding"/>
    <property type="evidence" value="ECO:0007669"/>
    <property type="project" value="InterPro"/>
</dbReference>
<dbReference type="EMBL" id="JH597761">
    <property type="protein sequence ID" value="EHP70230.1"/>
    <property type="molecule type" value="Genomic_DNA"/>
</dbReference>
<evidence type="ECO:0000256" key="2">
    <source>
        <dbReference type="ARBA" id="ARBA00022605"/>
    </source>
</evidence>
<dbReference type="STRING" id="671065.MetMK1DRAFT_00007320"/>
<dbReference type="HOGENOM" id="CLU_019796_1_3_2"/>
<dbReference type="PROSITE" id="PS00065">
    <property type="entry name" value="D_2_HYDROXYACID_DH_1"/>
    <property type="match status" value="1"/>
</dbReference>
<dbReference type="InterPro" id="IPR029753">
    <property type="entry name" value="D-isomer_DH_CS"/>
</dbReference>
<keyword evidence="4" id="KW-0520">NAD</keyword>
<dbReference type="OrthoDB" id="7437at2157"/>
<sequence length="329" mass="36407">MVFSNPPQERPKVIVESNITNSTSPRVNQVLEELYGIARVVKLDHSSPKEVWIREIDDVVAVVNRKAKLDKEIIAAAKKLRLIARTGSGVDKTRIDLEEAKKKGIIITYNPGLNSPSVSELTFLLIQAIYRKLFKVTQLVKEGRWNEGVNLPGMELSGKTLGIVGLGNIGRRVARIGTAYEMRVLGYDPYVRDKIQGIEIVELEDLLRESDIITLHVPLTEETRGLIDRKRLSLVKDGAVLINASRGEIVDEGALVDALRSGKLMGAGLDVLNVEPPSPDNPLLQMENVIITPHIGGTTIEAFERGAESAIREVIRLLKGEPLKNIFNY</sequence>
<dbReference type="Gene3D" id="3.40.50.720">
    <property type="entry name" value="NAD(P)-binding Rossmann-like Domain"/>
    <property type="match status" value="2"/>
</dbReference>
<keyword evidence="9" id="KW-1185">Reference proteome</keyword>
<evidence type="ECO:0000256" key="1">
    <source>
        <dbReference type="ARBA" id="ARBA00005854"/>
    </source>
</evidence>
<evidence type="ECO:0000313" key="9">
    <source>
        <dbReference type="Proteomes" id="UP000003980"/>
    </source>
</evidence>
<feature type="domain" description="D-isomer specific 2-hydroxyacid dehydrogenase NAD-binding" evidence="7">
    <location>
        <begin position="125"/>
        <end position="296"/>
    </location>
</feature>
<comment type="similarity">
    <text evidence="1 5">Belongs to the D-isomer specific 2-hydroxyacid dehydrogenase family.</text>
</comment>
<proteinExistence type="inferred from homology"/>
<keyword evidence="2" id="KW-0028">Amino-acid biosynthesis</keyword>
<dbReference type="GO" id="GO:0008652">
    <property type="term" value="P:amino acid biosynthetic process"/>
    <property type="evidence" value="ECO:0007669"/>
    <property type="project" value="UniProtKB-KW"/>
</dbReference>
<protein>
    <submittedName>
        <fullName evidence="8">Phosphoglycerate dehydrogenase-like oxidoreductase</fullName>
    </submittedName>
</protein>
<evidence type="ECO:0000256" key="4">
    <source>
        <dbReference type="ARBA" id="ARBA00023027"/>
    </source>
</evidence>
<dbReference type="CDD" id="cd12173">
    <property type="entry name" value="PGDH_4"/>
    <property type="match status" value="1"/>
</dbReference>